<keyword evidence="3" id="KW-1185">Reference proteome</keyword>
<organism evidence="2 3">
    <name type="scientific">Cuscuta europaea</name>
    <name type="common">European dodder</name>
    <dbReference type="NCBI Taxonomy" id="41803"/>
    <lineage>
        <taxon>Eukaryota</taxon>
        <taxon>Viridiplantae</taxon>
        <taxon>Streptophyta</taxon>
        <taxon>Embryophyta</taxon>
        <taxon>Tracheophyta</taxon>
        <taxon>Spermatophyta</taxon>
        <taxon>Magnoliopsida</taxon>
        <taxon>eudicotyledons</taxon>
        <taxon>Gunneridae</taxon>
        <taxon>Pentapetalae</taxon>
        <taxon>asterids</taxon>
        <taxon>lamiids</taxon>
        <taxon>Solanales</taxon>
        <taxon>Convolvulaceae</taxon>
        <taxon>Cuscuteae</taxon>
        <taxon>Cuscuta</taxon>
        <taxon>Cuscuta subgen. Cuscuta</taxon>
    </lineage>
</organism>
<dbReference type="InterPro" id="IPR050942">
    <property type="entry name" value="F-box_BR-signaling"/>
</dbReference>
<dbReference type="EMBL" id="CAMAPE010000054">
    <property type="protein sequence ID" value="CAH9111654.1"/>
    <property type="molecule type" value="Genomic_DNA"/>
</dbReference>
<dbReference type="PANTHER" id="PTHR44259:SF15">
    <property type="entry name" value="F-BOX PROTEIN KIB2-RELATED"/>
    <property type="match status" value="1"/>
</dbReference>
<reference evidence="2" key="1">
    <citation type="submission" date="2022-07" db="EMBL/GenBank/DDBJ databases">
        <authorList>
            <person name="Macas J."/>
            <person name="Novak P."/>
            <person name="Neumann P."/>
        </authorList>
    </citation>
    <scope>NUCLEOTIDE SEQUENCE</scope>
</reference>
<name>A0A9P0ZV72_CUSEU</name>
<dbReference type="AlphaFoldDB" id="A0A9P0ZV72"/>
<dbReference type="Pfam" id="PF03478">
    <property type="entry name" value="Beta-prop_KIB1-4"/>
    <property type="match status" value="1"/>
</dbReference>
<dbReference type="OrthoDB" id="642536at2759"/>
<evidence type="ECO:0000313" key="2">
    <source>
        <dbReference type="EMBL" id="CAH9111654.1"/>
    </source>
</evidence>
<evidence type="ECO:0000313" key="3">
    <source>
        <dbReference type="Proteomes" id="UP001152484"/>
    </source>
</evidence>
<accession>A0A9P0ZV72</accession>
<evidence type="ECO:0000259" key="1">
    <source>
        <dbReference type="Pfam" id="PF03478"/>
    </source>
</evidence>
<proteinExistence type="predicted"/>
<sequence length="371" mass="42595">MAPLACSSSPVLLLPLEETTSFMHNNVLRQNLKKTIPIGSSYGWLILLDETTSEPFLLNPFDQTKIQLPKKSTFPHITSIKTHSFSGQEEEHLTVEYKGSSAARVFTPMEDKRPLLSIKKAVLSANPSTNKDFVVFVLYGEDDKVAYCRNGDKDWRNLGGQCGPCYDITCLNGMMYALGKRLSVERWDSSSLKKTGVIHPPLPRGLFDDREEFPADLYARKWYIIPFKSGEMFFVVRHIGEFVTEEGKVVYEEAMYEDGDMMICPYRTMGFRVYKLDMWTETWEPVKTLNGRVVFLGGNHSVSLLGSDHPNRKPDCIYFTDDYWDRVDEDYSYGGHDMGVFCLKDNTFEHFLDFHLQKFTPPPFWLIPDSS</sequence>
<gene>
    <name evidence="2" type="ORF">CEURO_LOCUS19342</name>
</gene>
<feature type="domain" description="KIB1-4 beta-propeller" evidence="1">
    <location>
        <begin position="31"/>
        <end position="341"/>
    </location>
</feature>
<comment type="caution">
    <text evidence="2">The sequence shown here is derived from an EMBL/GenBank/DDBJ whole genome shotgun (WGS) entry which is preliminary data.</text>
</comment>
<dbReference type="InterPro" id="IPR005174">
    <property type="entry name" value="KIB1-4_b-propeller"/>
</dbReference>
<dbReference type="Proteomes" id="UP001152484">
    <property type="component" value="Unassembled WGS sequence"/>
</dbReference>
<dbReference type="PANTHER" id="PTHR44259">
    <property type="entry name" value="OS07G0183000 PROTEIN-RELATED"/>
    <property type="match status" value="1"/>
</dbReference>
<protein>
    <recommendedName>
        <fullName evidence="1">KIB1-4 beta-propeller domain-containing protein</fullName>
    </recommendedName>
</protein>